<organism evidence="2 3">
    <name type="scientific">Myceligenerans indicum</name>
    <dbReference type="NCBI Taxonomy" id="2593663"/>
    <lineage>
        <taxon>Bacteria</taxon>
        <taxon>Bacillati</taxon>
        <taxon>Actinomycetota</taxon>
        <taxon>Actinomycetes</taxon>
        <taxon>Micrococcales</taxon>
        <taxon>Promicromonosporaceae</taxon>
        <taxon>Myceligenerans</taxon>
    </lineage>
</organism>
<dbReference type="RefSeq" id="WP_201845519.1">
    <property type="nucleotide sequence ID" value="NZ_JABBYC010000005.1"/>
</dbReference>
<accession>A0ABS1LHH0</accession>
<feature type="compositionally biased region" description="Basic and acidic residues" evidence="1">
    <location>
        <begin position="1"/>
        <end position="34"/>
    </location>
</feature>
<feature type="compositionally biased region" description="Basic and acidic residues" evidence="1">
    <location>
        <begin position="58"/>
        <end position="72"/>
    </location>
</feature>
<dbReference type="Pfam" id="PF04294">
    <property type="entry name" value="VanW"/>
    <property type="match status" value="1"/>
</dbReference>
<name>A0ABS1LHH0_9MICO</name>
<feature type="region of interest" description="Disordered" evidence="1">
    <location>
        <begin position="289"/>
        <end position="334"/>
    </location>
</feature>
<evidence type="ECO:0000313" key="3">
    <source>
        <dbReference type="Proteomes" id="UP000675409"/>
    </source>
</evidence>
<dbReference type="InterPro" id="IPR052913">
    <property type="entry name" value="Glycopeptide_resist_protein"/>
</dbReference>
<feature type="compositionally biased region" description="Low complexity" evidence="1">
    <location>
        <begin position="289"/>
        <end position="299"/>
    </location>
</feature>
<feature type="region of interest" description="Disordered" evidence="1">
    <location>
        <begin position="1"/>
        <end position="270"/>
    </location>
</feature>
<keyword evidence="3" id="KW-1185">Reference proteome</keyword>
<protein>
    <submittedName>
        <fullName evidence="2">Vanomycin resistance protein VanB</fullName>
    </submittedName>
</protein>
<gene>
    <name evidence="2" type="ORF">HGK34_05225</name>
</gene>
<dbReference type="EMBL" id="JABBYC010000005">
    <property type="protein sequence ID" value="MBL0885687.1"/>
    <property type="molecule type" value="Genomic_DNA"/>
</dbReference>
<dbReference type="PANTHER" id="PTHR35788">
    <property type="entry name" value="EXPORTED PROTEIN-RELATED"/>
    <property type="match status" value="1"/>
</dbReference>
<feature type="region of interest" description="Disordered" evidence="1">
    <location>
        <begin position="911"/>
        <end position="952"/>
    </location>
</feature>
<feature type="compositionally biased region" description="Low complexity" evidence="1">
    <location>
        <begin position="213"/>
        <end position="225"/>
    </location>
</feature>
<feature type="compositionally biased region" description="Low complexity" evidence="1">
    <location>
        <begin position="109"/>
        <end position="143"/>
    </location>
</feature>
<dbReference type="PANTHER" id="PTHR35788:SF1">
    <property type="entry name" value="EXPORTED PROTEIN"/>
    <property type="match status" value="1"/>
</dbReference>
<comment type="caution">
    <text evidence="2">The sequence shown here is derived from an EMBL/GenBank/DDBJ whole genome shotgun (WGS) entry which is preliminary data.</text>
</comment>
<dbReference type="InterPro" id="IPR007391">
    <property type="entry name" value="Vancomycin_resist_VanW"/>
</dbReference>
<evidence type="ECO:0000313" key="2">
    <source>
        <dbReference type="EMBL" id="MBL0885687.1"/>
    </source>
</evidence>
<proteinExistence type="predicted"/>
<feature type="compositionally biased region" description="Pro residues" evidence="1">
    <location>
        <begin position="934"/>
        <end position="952"/>
    </location>
</feature>
<sequence>MDRPSERRRTLDPTTSTEREPASPAPERPDETARAEPPGGDDPGTGKREPDAADDGERDGGSRGDAAGRGEADDAAAVADASDGLGDGPASDGTRAAAGDDATGDDAAGESAPGDDASGDDASGGDTTDAAGAPAASADAAGDGAAGPAGDGHAEAGVDVPAGTADDEAADDGPVAEPSDNGPVAESAADGPADDGPADDEGADDEAADDGPAEAAGDTPAEAADNVGEAPEGAPDEAPGTPHGGGAPALPPEDAERPAAADTGDGNTRAPVDMQMVALSLVEAATEDAAAASPASTSQGPGGAVSAEPEISEPVPPFPMPVRPASSARNPYGTARAAVERTVRDLRSWWTGGGADGGRAAEAATRNRRVVIGTAAGVVGLLTVYAGLAAAQADVVPGGTTVAGVDVGGQHTAEAAETLAGAFAGPAAEPVELVAGEAATTLDPVAAGLSVDAPATAESLTGFSLSPVRMWRHLFGAGPAGPVVHVNAEAFATALDGLEEATAIAPVDGAIEFTDDRPAATPARDGAQLDAAAAGRVITSAWLVVDGPVELPTLPVSPQITQEETDAALARAEKIVSGPVEVSVGGQQAQLPPEVLASAVSFVADDGELVPRFDGATLRQAIVERTDDLLSSAEGAQFGFESGTPEVVGGDLGTTLADEPLRAAIRTAALGDDRAAALEVVRQTPENSTQALRAMGIDEVVAEFSTPLTSDYVRTKNLVRGAQMITGDLIRPGETYSLVSALSPISLANGYVKSGMIIGGHHIDGVGGGLSQMATTTYNAAMIAGFEDVEHHTHSYWFERYPAGREATIAVGSKDMRVKNNTPYGAVLQSWVADNQLHVRIWSTKYYENTWIEGAKRNIVPRSVVRSTDPGCIAYPGGQPGFTITVGRKVERVDDGKVVIDRSYTTTYGADNALACVTPEPPTPPEDPGDQSSPTPPDPGGDTAPTPPGPDA</sequence>
<reference evidence="2 3" key="1">
    <citation type="journal article" date="2021" name="Arch. Microbiol.">
        <title>Myceligenerans indicum sp. nov., an actinobacterium isolated from mangrove sediment of Sundarbans, India.</title>
        <authorList>
            <person name="Asha K."/>
            <person name="Bhadury P."/>
        </authorList>
    </citation>
    <scope>NUCLEOTIDE SEQUENCE [LARGE SCALE GENOMIC DNA]</scope>
    <source>
        <strain evidence="2 3">I2</strain>
    </source>
</reference>
<dbReference type="Proteomes" id="UP000675409">
    <property type="component" value="Unassembled WGS sequence"/>
</dbReference>
<feature type="compositionally biased region" description="Low complexity" evidence="1">
    <location>
        <begin position="75"/>
        <end position="101"/>
    </location>
</feature>
<feature type="compositionally biased region" description="Acidic residues" evidence="1">
    <location>
        <begin position="192"/>
        <end position="212"/>
    </location>
</feature>
<evidence type="ECO:0000256" key="1">
    <source>
        <dbReference type="SAM" id="MobiDB-lite"/>
    </source>
</evidence>